<dbReference type="EC" id="2.7.13.3" evidence="2"/>
<evidence type="ECO:0000256" key="5">
    <source>
        <dbReference type="ARBA" id="ARBA00022741"/>
    </source>
</evidence>
<evidence type="ECO:0000256" key="6">
    <source>
        <dbReference type="ARBA" id="ARBA00022777"/>
    </source>
</evidence>
<dbReference type="Gene3D" id="3.30.565.10">
    <property type="entry name" value="Histidine kinase-like ATPase, C-terminal domain"/>
    <property type="match status" value="1"/>
</dbReference>
<comment type="caution">
    <text evidence="13">The sequence shown here is derived from an EMBL/GenBank/DDBJ whole genome shotgun (WGS) entry which is preliminary data.</text>
</comment>
<dbReference type="SUPFAM" id="SSF55874">
    <property type="entry name" value="ATPase domain of HSP90 chaperone/DNA topoisomerase II/histidine kinase"/>
    <property type="match status" value="1"/>
</dbReference>
<evidence type="ECO:0000256" key="4">
    <source>
        <dbReference type="ARBA" id="ARBA00022679"/>
    </source>
</evidence>
<keyword evidence="5" id="KW-0547">Nucleotide-binding</keyword>
<dbReference type="Pfam" id="PF07730">
    <property type="entry name" value="HisKA_3"/>
    <property type="match status" value="1"/>
</dbReference>
<dbReference type="PANTHER" id="PTHR24421:SF10">
    <property type="entry name" value="NITRATE_NITRITE SENSOR PROTEIN NARQ"/>
    <property type="match status" value="1"/>
</dbReference>
<sequence length="449" mass="47316">MAGPRLAGVDALTTLARVPRRPTRADVTLTAVLFAWALLEAATAAGPGAWWQRALFAAGVTLPLLVRRRAPTAAVVALVAVLMVRVFAVPGVEESTFPFPSMLVAVFSAALHARRPAVAVAGGVVTLAAMLSLYPLGYYETDTPGQLFILAFFIAGAWTGGWLVRLRAAQAATAHREARARAEDADTARREAKARAEDADTARREARARAEDAETARREAEARAAEAEAARSEVRSRAAEAVAAERERIARELHDVVAHSLSIVAVQAGAAEELMAIDPDLARRHVAAARRTAREALTEMRHVLDVQRDDAADAASALAPQPTLERVADLVDEVRAAGLPVTLAVGGERGDVAPGLDLAGFRIVQEALTNVRRHAGPAATTVHIGYTARWIDVAVRNAAPAPDHAQGPPGSGRGLIGMRERARLYGGTVTAGPDGEGFAVEARLPRGSA</sequence>
<evidence type="ECO:0000259" key="11">
    <source>
        <dbReference type="Pfam" id="PF07730"/>
    </source>
</evidence>
<reference evidence="13 14" key="1">
    <citation type="journal article" date="2019" name="Int. J. Syst. Evol. Microbiol.">
        <title>The Global Catalogue of Microorganisms (GCM) 10K type strain sequencing project: providing services to taxonomists for standard genome sequencing and annotation.</title>
        <authorList>
            <consortium name="The Broad Institute Genomics Platform"/>
            <consortium name="The Broad Institute Genome Sequencing Center for Infectious Disease"/>
            <person name="Wu L."/>
            <person name="Ma J."/>
        </authorList>
    </citation>
    <scope>NUCLEOTIDE SEQUENCE [LARGE SCALE GENOMIC DNA]</scope>
    <source>
        <strain evidence="13 14">JCM 15933</strain>
    </source>
</reference>
<keyword evidence="4" id="KW-0808">Transferase</keyword>
<feature type="transmembrane region" description="Helical" evidence="10">
    <location>
        <begin position="27"/>
        <end position="44"/>
    </location>
</feature>
<keyword evidence="10" id="KW-0472">Membrane</keyword>
<dbReference type="InterPro" id="IPR036890">
    <property type="entry name" value="HATPase_C_sf"/>
</dbReference>
<evidence type="ECO:0000256" key="10">
    <source>
        <dbReference type="SAM" id="Phobius"/>
    </source>
</evidence>
<protein>
    <recommendedName>
        <fullName evidence="2">histidine kinase</fullName>
        <ecNumber evidence="2">2.7.13.3</ecNumber>
    </recommendedName>
</protein>
<evidence type="ECO:0000313" key="14">
    <source>
        <dbReference type="Proteomes" id="UP001501470"/>
    </source>
</evidence>
<dbReference type="Proteomes" id="UP001501470">
    <property type="component" value="Unassembled WGS sequence"/>
</dbReference>
<evidence type="ECO:0000256" key="7">
    <source>
        <dbReference type="ARBA" id="ARBA00022840"/>
    </source>
</evidence>
<evidence type="ECO:0000256" key="3">
    <source>
        <dbReference type="ARBA" id="ARBA00022553"/>
    </source>
</evidence>
<name>A0ABN1ZIL4_9ACTN</name>
<dbReference type="PANTHER" id="PTHR24421">
    <property type="entry name" value="NITRATE/NITRITE SENSOR PROTEIN NARX-RELATED"/>
    <property type="match status" value="1"/>
</dbReference>
<keyword evidence="10" id="KW-0812">Transmembrane</keyword>
<keyword evidence="10" id="KW-1133">Transmembrane helix</keyword>
<feature type="transmembrane region" description="Helical" evidence="10">
    <location>
        <begin position="120"/>
        <end position="139"/>
    </location>
</feature>
<keyword evidence="8" id="KW-0902">Two-component regulatory system</keyword>
<dbReference type="EMBL" id="BAAAQD010000001">
    <property type="protein sequence ID" value="GAA1499785.1"/>
    <property type="molecule type" value="Genomic_DNA"/>
</dbReference>
<evidence type="ECO:0000259" key="12">
    <source>
        <dbReference type="Pfam" id="PF23539"/>
    </source>
</evidence>
<feature type="domain" description="Signal transduction histidine kinase subgroup 3 dimerisation and phosphoacceptor" evidence="11">
    <location>
        <begin position="245"/>
        <end position="309"/>
    </location>
</feature>
<keyword evidence="3" id="KW-0597">Phosphoprotein</keyword>
<feature type="region of interest" description="Disordered" evidence="9">
    <location>
        <begin position="177"/>
        <end position="231"/>
    </location>
</feature>
<dbReference type="InterPro" id="IPR055558">
    <property type="entry name" value="DUF7134"/>
</dbReference>
<dbReference type="CDD" id="cd16917">
    <property type="entry name" value="HATPase_UhpB-NarQ-NarX-like"/>
    <property type="match status" value="1"/>
</dbReference>
<accession>A0ABN1ZIL4</accession>
<keyword evidence="14" id="KW-1185">Reference proteome</keyword>
<feature type="transmembrane region" description="Helical" evidence="10">
    <location>
        <begin position="73"/>
        <end position="91"/>
    </location>
</feature>
<proteinExistence type="predicted"/>
<feature type="domain" description="DUF7134" evidence="12">
    <location>
        <begin position="18"/>
        <end position="167"/>
    </location>
</feature>
<dbReference type="Pfam" id="PF23539">
    <property type="entry name" value="DUF7134"/>
    <property type="match status" value="1"/>
</dbReference>
<evidence type="ECO:0000256" key="1">
    <source>
        <dbReference type="ARBA" id="ARBA00000085"/>
    </source>
</evidence>
<evidence type="ECO:0000256" key="9">
    <source>
        <dbReference type="SAM" id="MobiDB-lite"/>
    </source>
</evidence>
<organism evidence="13 14">
    <name type="scientific">Dactylosporangium maewongense</name>
    <dbReference type="NCBI Taxonomy" id="634393"/>
    <lineage>
        <taxon>Bacteria</taxon>
        <taxon>Bacillati</taxon>
        <taxon>Actinomycetota</taxon>
        <taxon>Actinomycetes</taxon>
        <taxon>Micromonosporales</taxon>
        <taxon>Micromonosporaceae</taxon>
        <taxon>Dactylosporangium</taxon>
    </lineage>
</organism>
<dbReference type="Gene3D" id="1.20.5.1930">
    <property type="match status" value="1"/>
</dbReference>
<keyword evidence="7" id="KW-0067">ATP-binding</keyword>
<feature type="transmembrane region" description="Helical" evidence="10">
    <location>
        <begin position="145"/>
        <end position="164"/>
    </location>
</feature>
<keyword evidence="6" id="KW-0418">Kinase</keyword>
<evidence type="ECO:0000256" key="8">
    <source>
        <dbReference type="ARBA" id="ARBA00023012"/>
    </source>
</evidence>
<evidence type="ECO:0000313" key="13">
    <source>
        <dbReference type="EMBL" id="GAA1499785.1"/>
    </source>
</evidence>
<comment type="catalytic activity">
    <reaction evidence="1">
        <text>ATP + protein L-histidine = ADP + protein N-phospho-L-histidine.</text>
        <dbReference type="EC" id="2.7.13.3"/>
    </reaction>
</comment>
<dbReference type="InterPro" id="IPR050482">
    <property type="entry name" value="Sensor_HK_TwoCompSys"/>
</dbReference>
<gene>
    <name evidence="13" type="ORF">GCM10009827_003470</name>
</gene>
<dbReference type="InterPro" id="IPR011712">
    <property type="entry name" value="Sig_transdc_His_kin_sub3_dim/P"/>
</dbReference>
<evidence type="ECO:0000256" key="2">
    <source>
        <dbReference type="ARBA" id="ARBA00012438"/>
    </source>
</evidence>